<dbReference type="InterPro" id="IPR011990">
    <property type="entry name" value="TPR-like_helical_dom_sf"/>
</dbReference>
<comment type="caution">
    <text evidence="2">The sequence shown here is derived from an EMBL/GenBank/DDBJ whole genome shotgun (WGS) entry which is preliminary data.</text>
</comment>
<protein>
    <submittedName>
        <fullName evidence="2">Uncharacterized protein</fullName>
    </submittedName>
</protein>
<dbReference type="Gene3D" id="1.25.40.10">
    <property type="entry name" value="Tetratricopeptide repeat domain"/>
    <property type="match status" value="1"/>
</dbReference>
<organism evidence="2 3">
    <name type="scientific">Boletus edulis BED1</name>
    <dbReference type="NCBI Taxonomy" id="1328754"/>
    <lineage>
        <taxon>Eukaryota</taxon>
        <taxon>Fungi</taxon>
        <taxon>Dikarya</taxon>
        <taxon>Basidiomycota</taxon>
        <taxon>Agaricomycotina</taxon>
        <taxon>Agaricomycetes</taxon>
        <taxon>Agaricomycetidae</taxon>
        <taxon>Boletales</taxon>
        <taxon>Boletineae</taxon>
        <taxon>Boletaceae</taxon>
        <taxon>Boletoideae</taxon>
        <taxon>Boletus</taxon>
    </lineage>
</organism>
<keyword evidence="3" id="KW-1185">Reference proteome</keyword>
<accession>A0AAD4G6D0</accession>
<dbReference type="EMBL" id="WHUW01000160">
    <property type="protein sequence ID" value="KAF8420289.1"/>
    <property type="molecule type" value="Genomic_DNA"/>
</dbReference>
<reference evidence="2" key="2">
    <citation type="journal article" date="2020" name="Nat. Commun.">
        <title>Large-scale genome sequencing of mycorrhizal fungi provides insights into the early evolution of symbiotic traits.</title>
        <authorList>
            <person name="Miyauchi S."/>
            <person name="Kiss E."/>
            <person name="Kuo A."/>
            <person name="Drula E."/>
            <person name="Kohler A."/>
            <person name="Sanchez-Garcia M."/>
            <person name="Morin E."/>
            <person name="Andreopoulos B."/>
            <person name="Barry K.W."/>
            <person name="Bonito G."/>
            <person name="Buee M."/>
            <person name="Carver A."/>
            <person name="Chen C."/>
            <person name="Cichocki N."/>
            <person name="Clum A."/>
            <person name="Culley D."/>
            <person name="Crous P.W."/>
            <person name="Fauchery L."/>
            <person name="Girlanda M."/>
            <person name="Hayes R.D."/>
            <person name="Keri Z."/>
            <person name="LaButti K."/>
            <person name="Lipzen A."/>
            <person name="Lombard V."/>
            <person name="Magnuson J."/>
            <person name="Maillard F."/>
            <person name="Murat C."/>
            <person name="Nolan M."/>
            <person name="Ohm R.A."/>
            <person name="Pangilinan J."/>
            <person name="Pereira M.F."/>
            <person name="Perotto S."/>
            <person name="Peter M."/>
            <person name="Pfister S."/>
            <person name="Riley R."/>
            <person name="Sitrit Y."/>
            <person name="Stielow J.B."/>
            <person name="Szollosi G."/>
            <person name="Zifcakova L."/>
            <person name="Stursova M."/>
            <person name="Spatafora J.W."/>
            <person name="Tedersoo L."/>
            <person name="Vaario L.M."/>
            <person name="Yamada A."/>
            <person name="Yan M."/>
            <person name="Wang P."/>
            <person name="Xu J."/>
            <person name="Bruns T."/>
            <person name="Baldrian P."/>
            <person name="Vilgalys R."/>
            <person name="Dunand C."/>
            <person name="Henrissat B."/>
            <person name="Grigoriev I.V."/>
            <person name="Hibbett D."/>
            <person name="Nagy L.G."/>
            <person name="Martin F.M."/>
        </authorList>
    </citation>
    <scope>NUCLEOTIDE SEQUENCE</scope>
    <source>
        <strain evidence="2">BED1</strain>
    </source>
</reference>
<proteinExistence type="predicted"/>
<evidence type="ECO:0000313" key="2">
    <source>
        <dbReference type="EMBL" id="KAF8420289.1"/>
    </source>
</evidence>
<evidence type="ECO:0000256" key="1">
    <source>
        <dbReference type="SAM" id="MobiDB-lite"/>
    </source>
</evidence>
<gene>
    <name evidence="2" type="ORF">L210DRAFT_3425239</name>
</gene>
<feature type="non-terminal residue" evidence="2">
    <location>
        <position position="1"/>
    </location>
</feature>
<evidence type="ECO:0000313" key="3">
    <source>
        <dbReference type="Proteomes" id="UP001194468"/>
    </source>
</evidence>
<feature type="region of interest" description="Disordered" evidence="1">
    <location>
        <begin position="1"/>
        <end position="26"/>
    </location>
</feature>
<sequence length="92" mass="10195">HVSDIPYSPRPSSRSSESNADPDPDKVDLSAGLLGYMSHGPGWDVPEVWYFLAKAYGLRGQKDKQRECLTTALSLSENRCIRDLGRAVGWCL</sequence>
<name>A0AAD4G6D0_BOLED</name>
<reference evidence="2" key="1">
    <citation type="submission" date="2019-10" db="EMBL/GenBank/DDBJ databases">
        <authorList>
            <consortium name="DOE Joint Genome Institute"/>
            <person name="Kuo A."/>
            <person name="Miyauchi S."/>
            <person name="Kiss E."/>
            <person name="Drula E."/>
            <person name="Kohler A."/>
            <person name="Sanchez-Garcia M."/>
            <person name="Andreopoulos B."/>
            <person name="Barry K.W."/>
            <person name="Bonito G."/>
            <person name="Buee M."/>
            <person name="Carver A."/>
            <person name="Chen C."/>
            <person name="Cichocki N."/>
            <person name="Clum A."/>
            <person name="Culley D."/>
            <person name="Crous P.W."/>
            <person name="Fauchery L."/>
            <person name="Girlanda M."/>
            <person name="Hayes R."/>
            <person name="Keri Z."/>
            <person name="LaButti K."/>
            <person name="Lipzen A."/>
            <person name="Lombard V."/>
            <person name="Magnuson J."/>
            <person name="Maillard F."/>
            <person name="Morin E."/>
            <person name="Murat C."/>
            <person name="Nolan M."/>
            <person name="Ohm R."/>
            <person name="Pangilinan J."/>
            <person name="Pereira M."/>
            <person name="Perotto S."/>
            <person name="Peter M."/>
            <person name="Riley R."/>
            <person name="Sitrit Y."/>
            <person name="Stielow B."/>
            <person name="Szollosi G."/>
            <person name="Zifcakova L."/>
            <person name="Stursova M."/>
            <person name="Spatafora J.W."/>
            <person name="Tedersoo L."/>
            <person name="Vaario L.-M."/>
            <person name="Yamada A."/>
            <person name="Yan M."/>
            <person name="Wang P."/>
            <person name="Xu J."/>
            <person name="Bruns T."/>
            <person name="Baldrian P."/>
            <person name="Vilgalys R."/>
            <person name="Henrissat B."/>
            <person name="Grigoriev I.V."/>
            <person name="Hibbett D."/>
            <person name="Nagy L.G."/>
            <person name="Martin F.M."/>
        </authorList>
    </citation>
    <scope>NUCLEOTIDE SEQUENCE</scope>
    <source>
        <strain evidence="2">BED1</strain>
    </source>
</reference>
<dbReference type="Proteomes" id="UP001194468">
    <property type="component" value="Unassembled WGS sequence"/>
</dbReference>
<dbReference type="AlphaFoldDB" id="A0AAD4G6D0"/>